<dbReference type="InterPro" id="IPR040690">
    <property type="entry name" value="FtsX_ECD"/>
</dbReference>
<feature type="domain" description="ABC3 transporter permease C-terminal" evidence="12">
    <location>
        <begin position="179"/>
        <end position="301"/>
    </location>
</feature>
<keyword evidence="5 10" id="KW-0132">Cell division</keyword>
<dbReference type="Proteomes" id="UP000179010">
    <property type="component" value="Unassembled WGS sequence"/>
</dbReference>
<evidence type="ECO:0000256" key="1">
    <source>
        <dbReference type="ARBA" id="ARBA00004651"/>
    </source>
</evidence>
<dbReference type="EMBL" id="METE01000010">
    <property type="protein sequence ID" value="OGB85148.1"/>
    <property type="molecule type" value="Genomic_DNA"/>
</dbReference>
<keyword evidence="9 10" id="KW-0131">Cell cycle</keyword>
<evidence type="ECO:0000256" key="8">
    <source>
        <dbReference type="ARBA" id="ARBA00023136"/>
    </source>
</evidence>
<evidence type="ECO:0000259" key="12">
    <source>
        <dbReference type="Pfam" id="PF02687"/>
    </source>
</evidence>
<evidence type="ECO:0000259" key="13">
    <source>
        <dbReference type="Pfam" id="PF18075"/>
    </source>
</evidence>
<evidence type="ECO:0000256" key="3">
    <source>
        <dbReference type="ARBA" id="ARBA00021907"/>
    </source>
</evidence>
<feature type="domain" description="FtsX extracellular" evidence="13">
    <location>
        <begin position="58"/>
        <end position="151"/>
    </location>
</feature>
<keyword evidence="8 10" id="KW-0472">Membrane</keyword>
<evidence type="ECO:0000256" key="7">
    <source>
        <dbReference type="ARBA" id="ARBA00022989"/>
    </source>
</evidence>
<feature type="transmembrane region" description="Helical" evidence="11">
    <location>
        <begin position="229"/>
        <end position="250"/>
    </location>
</feature>
<evidence type="ECO:0000256" key="4">
    <source>
        <dbReference type="ARBA" id="ARBA00022475"/>
    </source>
</evidence>
<dbReference type="Pfam" id="PF18075">
    <property type="entry name" value="FtsX_ECD"/>
    <property type="match status" value="1"/>
</dbReference>
<feature type="transmembrane region" description="Helical" evidence="11">
    <location>
        <begin position="270"/>
        <end position="296"/>
    </location>
</feature>
<reference evidence="14 15" key="1">
    <citation type="journal article" date="2016" name="Nat. Commun.">
        <title>Thousands of microbial genomes shed light on interconnected biogeochemical processes in an aquifer system.</title>
        <authorList>
            <person name="Anantharaman K."/>
            <person name="Brown C.T."/>
            <person name="Hug L.A."/>
            <person name="Sharon I."/>
            <person name="Castelle C.J."/>
            <person name="Probst A.J."/>
            <person name="Thomas B.C."/>
            <person name="Singh A."/>
            <person name="Wilkins M.J."/>
            <person name="Karaoz U."/>
            <person name="Brodie E.L."/>
            <person name="Williams K.H."/>
            <person name="Hubbard S.S."/>
            <person name="Banfield J.F."/>
        </authorList>
    </citation>
    <scope>NUCLEOTIDE SEQUENCE [LARGE SCALE GENOMIC DNA]</scope>
</reference>
<dbReference type="AlphaFoldDB" id="A0A1F4PNC7"/>
<comment type="similarity">
    <text evidence="2 10">Belongs to the ABC-4 integral membrane protein family. FtsX subfamily.</text>
</comment>
<comment type="subcellular location">
    <subcellularLocation>
        <location evidence="1">Cell membrane</location>
        <topology evidence="1">Multi-pass membrane protein</topology>
    </subcellularLocation>
</comment>
<evidence type="ECO:0000313" key="14">
    <source>
        <dbReference type="EMBL" id="OGB85148.1"/>
    </source>
</evidence>
<feature type="transmembrane region" description="Helical" evidence="11">
    <location>
        <begin position="20"/>
        <end position="42"/>
    </location>
</feature>
<keyword evidence="7 11" id="KW-1133">Transmembrane helix</keyword>
<dbReference type="InterPro" id="IPR004513">
    <property type="entry name" value="FtsX"/>
</dbReference>
<dbReference type="Gene3D" id="3.30.70.3040">
    <property type="match status" value="1"/>
</dbReference>
<dbReference type="STRING" id="1798539.A2994_03920"/>
<keyword evidence="6 11" id="KW-0812">Transmembrane</keyword>
<evidence type="ECO:0000256" key="5">
    <source>
        <dbReference type="ARBA" id="ARBA00022618"/>
    </source>
</evidence>
<feature type="transmembrane region" description="Helical" evidence="11">
    <location>
        <begin position="172"/>
        <end position="193"/>
    </location>
</feature>
<evidence type="ECO:0000256" key="2">
    <source>
        <dbReference type="ARBA" id="ARBA00007379"/>
    </source>
</evidence>
<gene>
    <name evidence="14" type="ORF">A2994_03920</name>
</gene>
<dbReference type="PIRSF" id="PIRSF003097">
    <property type="entry name" value="FtsX"/>
    <property type="match status" value="1"/>
</dbReference>
<proteinExistence type="inferred from homology"/>
<keyword evidence="4 10" id="KW-1003">Cell membrane</keyword>
<organism evidence="14 15">
    <name type="scientific">candidate division Kazan bacterium RIFCSPLOWO2_01_FULL_48_13</name>
    <dbReference type="NCBI Taxonomy" id="1798539"/>
    <lineage>
        <taxon>Bacteria</taxon>
        <taxon>Bacteria division Kazan-3B-28</taxon>
    </lineage>
</organism>
<protein>
    <recommendedName>
        <fullName evidence="3 10">Cell division protein FtsX</fullName>
    </recommendedName>
</protein>
<evidence type="ECO:0000256" key="10">
    <source>
        <dbReference type="PIRNR" id="PIRNR003097"/>
    </source>
</evidence>
<accession>A0A1F4PNC7</accession>
<evidence type="ECO:0000313" key="15">
    <source>
        <dbReference type="Proteomes" id="UP000179010"/>
    </source>
</evidence>
<dbReference type="Pfam" id="PF02687">
    <property type="entry name" value="FtsX"/>
    <property type="match status" value="1"/>
</dbReference>
<evidence type="ECO:0000256" key="6">
    <source>
        <dbReference type="ARBA" id="ARBA00022692"/>
    </source>
</evidence>
<evidence type="ECO:0000256" key="11">
    <source>
        <dbReference type="SAM" id="Phobius"/>
    </source>
</evidence>
<comment type="caution">
    <text evidence="14">The sequence shown here is derived from an EMBL/GenBank/DDBJ whole genome shotgun (WGS) entry which is preliminary data.</text>
</comment>
<evidence type="ECO:0000256" key="9">
    <source>
        <dbReference type="ARBA" id="ARBA00023306"/>
    </source>
</evidence>
<dbReference type="PANTHER" id="PTHR47755">
    <property type="entry name" value="CELL DIVISION PROTEIN FTSX"/>
    <property type="match status" value="1"/>
</dbReference>
<dbReference type="GO" id="GO:0051301">
    <property type="term" value="P:cell division"/>
    <property type="evidence" value="ECO:0007669"/>
    <property type="project" value="UniProtKB-KW"/>
</dbReference>
<dbReference type="InterPro" id="IPR003838">
    <property type="entry name" value="ABC3_permease_C"/>
</dbReference>
<sequence>MELFLRITKTAWQGFKRNGWLSLVATFMMMQALLLISLFVSINVGVNHTIQAINSRIDVAVFFKEYVPEADIMVFKDKIKDIEGLKDVTYVSQAEALKNYTAYNRDSQELLDVIGDDASFLPASLEIKVDNPYMLEGVVTEIEARDETKMVLETGLKKNQEIVNKLRQVNRMVGIADVALSLIFIIIALLIIFNTIRMTIFTRKEEIEIMKLVGATDWYIRWPFIIEGMLYGVIGAVAAFILLLAGLLFINSGVGSQYLALDALGGSTVIGPLLILQIFLLQLLFGIVVGAISSYLSTKKHLH</sequence>
<dbReference type="GO" id="GO:0005886">
    <property type="term" value="C:plasma membrane"/>
    <property type="evidence" value="ECO:0007669"/>
    <property type="project" value="UniProtKB-SubCell"/>
</dbReference>
<name>A0A1F4PNC7_UNCK3</name>
<dbReference type="PANTHER" id="PTHR47755:SF1">
    <property type="entry name" value="CELL DIVISION PROTEIN FTSX"/>
    <property type="match status" value="1"/>
</dbReference>